<organism evidence="7 8">
    <name type="scientific">Equus asinus</name>
    <name type="common">Donkey</name>
    <name type="synonym">Equus africanus asinus</name>
    <dbReference type="NCBI Taxonomy" id="9793"/>
    <lineage>
        <taxon>Eukaryota</taxon>
        <taxon>Metazoa</taxon>
        <taxon>Chordata</taxon>
        <taxon>Craniata</taxon>
        <taxon>Vertebrata</taxon>
        <taxon>Euteleostomi</taxon>
        <taxon>Mammalia</taxon>
        <taxon>Eutheria</taxon>
        <taxon>Laurasiatheria</taxon>
        <taxon>Perissodactyla</taxon>
        <taxon>Equidae</taxon>
        <taxon>Equus</taxon>
    </lineage>
</organism>
<dbReference type="GO" id="GO:0006270">
    <property type="term" value="P:DNA replication initiation"/>
    <property type="evidence" value="ECO:0007669"/>
    <property type="project" value="InterPro"/>
</dbReference>
<dbReference type="PANTHER" id="PTHR10507">
    <property type="entry name" value="CDC45-RELATED PROTEIN"/>
    <property type="match status" value="1"/>
</dbReference>
<dbReference type="RefSeq" id="XP_014682605.1">
    <property type="nucleotide sequence ID" value="XM_014827119.3"/>
</dbReference>
<protein>
    <submittedName>
        <fullName evidence="7">Cell division cycle 45</fullName>
    </submittedName>
</protein>
<dbReference type="InterPro" id="IPR003874">
    <property type="entry name" value="CDC45"/>
</dbReference>
<dbReference type="Proteomes" id="UP000694387">
    <property type="component" value="Chromosome 8"/>
</dbReference>
<reference evidence="7" key="2">
    <citation type="submission" date="2025-08" db="UniProtKB">
        <authorList>
            <consortium name="Ensembl"/>
        </authorList>
    </citation>
    <scope>IDENTIFICATION</scope>
</reference>
<evidence type="ECO:0000256" key="4">
    <source>
        <dbReference type="ARBA" id="ARBA00023242"/>
    </source>
</evidence>
<comment type="subcellular location">
    <subcellularLocation>
        <location evidence="1">Nucleus</location>
    </subcellularLocation>
</comment>
<dbReference type="CTD" id="8318"/>
<dbReference type="GO" id="GO:0003697">
    <property type="term" value="F:single-stranded DNA binding"/>
    <property type="evidence" value="ECO:0007669"/>
    <property type="project" value="TreeGrafter"/>
</dbReference>
<gene>
    <name evidence="7" type="primary">CDC45</name>
</gene>
<evidence type="ECO:0000256" key="2">
    <source>
        <dbReference type="ARBA" id="ARBA00010727"/>
    </source>
</evidence>
<keyword evidence="8" id="KW-1185">Reference proteome</keyword>
<dbReference type="GO" id="GO:0003688">
    <property type="term" value="F:DNA replication origin binding"/>
    <property type="evidence" value="ECO:0007669"/>
    <property type="project" value="TreeGrafter"/>
</dbReference>
<dbReference type="GeneTree" id="ENSGT00390000009662"/>
<evidence type="ECO:0000313" key="7">
    <source>
        <dbReference type="Ensembl" id="ENSEASP00005015009.1"/>
    </source>
</evidence>
<dbReference type="KEGG" id="eai:106822096"/>
<dbReference type="GO" id="GO:0003682">
    <property type="term" value="F:chromatin binding"/>
    <property type="evidence" value="ECO:0007669"/>
    <property type="project" value="TreeGrafter"/>
</dbReference>
<feature type="compositionally biased region" description="Basic and acidic residues" evidence="6">
    <location>
        <begin position="143"/>
        <end position="162"/>
    </location>
</feature>
<proteinExistence type="inferred from homology"/>
<evidence type="ECO:0000313" key="8">
    <source>
        <dbReference type="Proteomes" id="UP000694387"/>
    </source>
</evidence>
<dbReference type="GO" id="GO:0031261">
    <property type="term" value="C:DNA replication preinitiation complex"/>
    <property type="evidence" value="ECO:0007669"/>
    <property type="project" value="TreeGrafter"/>
</dbReference>
<dbReference type="OMA" id="EDCFMEA"/>
<keyword evidence="5" id="KW-0131">Cell cycle</keyword>
<keyword evidence="3" id="KW-0235">DNA replication</keyword>
<keyword evidence="4" id="KW-0539">Nucleus</keyword>
<evidence type="ECO:0000256" key="6">
    <source>
        <dbReference type="SAM" id="MobiDB-lite"/>
    </source>
</evidence>
<evidence type="ECO:0000256" key="5">
    <source>
        <dbReference type="ARBA" id="ARBA00023306"/>
    </source>
</evidence>
<dbReference type="SMR" id="A0A8C4LQJ6"/>
<dbReference type="RefSeq" id="XP_070372757.1">
    <property type="nucleotide sequence ID" value="XM_070516656.1"/>
</dbReference>
<evidence type="ECO:0000256" key="1">
    <source>
        <dbReference type="ARBA" id="ARBA00004123"/>
    </source>
</evidence>
<dbReference type="PANTHER" id="PTHR10507:SF0">
    <property type="entry name" value="CELL DIVISION CONTROL PROTEIN 45 HOMOLOG"/>
    <property type="match status" value="1"/>
</dbReference>
<dbReference type="Pfam" id="PF02724">
    <property type="entry name" value="CDC45"/>
    <property type="match status" value="1"/>
</dbReference>
<evidence type="ECO:0000256" key="3">
    <source>
        <dbReference type="ARBA" id="ARBA00022705"/>
    </source>
</evidence>
<reference evidence="7" key="3">
    <citation type="submission" date="2025-09" db="UniProtKB">
        <authorList>
            <consortium name="Ensembl"/>
        </authorList>
    </citation>
    <scope>IDENTIFICATION</scope>
</reference>
<dbReference type="GO" id="GO:1902977">
    <property type="term" value="P:mitotic DNA replication preinitiation complex assembly"/>
    <property type="evidence" value="ECO:0007669"/>
    <property type="project" value="TreeGrafter"/>
</dbReference>
<feature type="region of interest" description="Disordered" evidence="6">
    <location>
        <begin position="137"/>
        <end position="162"/>
    </location>
</feature>
<dbReference type="GeneID" id="106822096"/>
<dbReference type="AlphaFoldDB" id="A0A8C4LQJ6"/>
<sequence length="567" mass="65549">MFVSDFRKEFYEVVQSQRVLLFVASDVDALCACKILQALFQCDHVQYTLVPVSGWQELETAFLEHKEQFRSFVLINCGANVDLLDILQPDEDAIFFVCDTHRPVNVVNVYNDTQIKLLIKQDDDLEIPAYDDIFRDEEEDEEHSANESDKGSEPSEKRTRLEEEIVEQTMKRRQRREWEARRRDILFDYEQYEYHGTSSAMVMFDLAWMMSKDLNDMLWWAIVGLTDQWVQDKITQMKYVTDVGVLQRHVSRHNHRNEDEENALSVDCTRISFEYDLRLALYQHWSLHESLCNTCYTAARFKLWSVHGQKRLQEFLADMGLPLKQVKQKFQSMDISLKENLREMIEESANKFGMRDMRVQTFSIHFGFKHKFLASDVVFATMSLMESPEKDSSGTDNFIQALDSLSRSNLDKLYHGLELAKKQLRATQQTIASCLCTNLVISQGPFLYCSLMEGTPDLVLFSKPASLSLLSRHLLKSFVCSTKNRRCKLLPLVMAAPLSVEQGTVTMVGIPPETDSSDRKNFFGRAFEKAAEGTNSRTLHNHFDLSVIELKAEDRSKFLDALVSLLS</sequence>
<name>A0A8C4LQJ6_EQUAS</name>
<dbReference type="GO" id="GO:0000727">
    <property type="term" value="P:double-strand break repair via break-induced replication"/>
    <property type="evidence" value="ECO:0007669"/>
    <property type="project" value="TreeGrafter"/>
</dbReference>
<reference evidence="7 8" key="1">
    <citation type="journal article" date="2020" name="Nat. Commun.">
        <title>Donkey genomes provide new insights into domestication and selection for coat color.</title>
        <authorList>
            <person name="Wang"/>
            <person name="C."/>
            <person name="Li"/>
            <person name="H."/>
            <person name="Guo"/>
            <person name="Y."/>
            <person name="Huang"/>
            <person name="J."/>
            <person name="Sun"/>
            <person name="Y."/>
            <person name="Min"/>
            <person name="J."/>
            <person name="Wang"/>
            <person name="J."/>
            <person name="Fang"/>
            <person name="X."/>
            <person name="Zhao"/>
            <person name="Z."/>
            <person name="Wang"/>
            <person name="S."/>
            <person name="Zhang"/>
            <person name="Y."/>
            <person name="Liu"/>
            <person name="Q."/>
            <person name="Jiang"/>
            <person name="Q."/>
            <person name="Wang"/>
            <person name="X."/>
            <person name="Guo"/>
            <person name="Y."/>
            <person name="Yang"/>
            <person name="C."/>
            <person name="Wang"/>
            <person name="Y."/>
            <person name="Tian"/>
            <person name="F."/>
            <person name="Zhuang"/>
            <person name="G."/>
            <person name="Fan"/>
            <person name="Y."/>
            <person name="Gao"/>
            <person name="Q."/>
            <person name="Li"/>
            <person name="Y."/>
            <person name="Ju"/>
            <person name="Z."/>
            <person name="Li"/>
            <person name="J."/>
            <person name="Li"/>
            <person name="R."/>
            <person name="Hou"/>
            <person name="M."/>
            <person name="Yang"/>
            <person name="G."/>
            <person name="Liu"/>
            <person name="G."/>
            <person name="Liu"/>
            <person name="W."/>
            <person name="Guo"/>
            <person name="J."/>
            <person name="Pan"/>
            <person name="S."/>
            <person name="Fan"/>
            <person name="G."/>
            <person name="Zhang"/>
            <person name="W."/>
            <person name="Zhang"/>
            <person name="R."/>
            <person name="Yu"/>
            <person name="J."/>
            <person name="Zhang"/>
            <person name="X."/>
            <person name="Yin"/>
            <person name="Q."/>
            <person name="Ji"/>
            <person name="C."/>
            <person name="Jin"/>
            <person name="Y."/>
            <person name="Yue"/>
            <person name="G."/>
            <person name="Liu"/>
            <person name="M."/>
            <person name="Xu"/>
            <person name="J."/>
            <person name="Liu"/>
            <person name="S."/>
            <person name="Jordana"/>
            <person name="J."/>
            <person name="Noce"/>
            <person name="A."/>
            <person name="Amills"/>
            <person name="M."/>
            <person name="Wu"/>
            <person name="D.D."/>
            <person name="Li"/>
            <person name="S."/>
            <person name="Zhou"/>
            <person name="X. and Zhong"/>
            <person name="J."/>
        </authorList>
    </citation>
    <scope>NUCLEOTIDE SEQUENCE [LARGE SCALE GENOMIC DNA]</scope>
</reference>
<dbReference type="Ensembl" id="ENSEAST00005016330.2">
    <property type="protein sequence ID" value="ENSEASP00005015009.1"/>
    <property type="gene ID" value="ENSEASG00005010496.2"/>
</dbReference>
<comment type="similarity">
    <text evidence="2">Belongs to the CDC45 family.</text>
</comment>
<accession>A0A8C4LQJ6</accession>